<comment type="caution">
    <text evidence="7">The sequence shown here is derived from an EMBL/GenBank/DDBJ whole genome shotgun (WGS) entry which is preliminary data.</text>
</comment>
<sequence length="353" mass="38915">MNKNSMSALCLEMYNRGKPYLGVIFLQFGYAGMPIVTKAAINQGMNIYTYTVYRNAIAALIFTPFAVFLERKARPGMTASIFWNIVLLGLLELEKVNIKSFHSQVKVLGTLVTVGGAMIMTMVTGPSIGLPWSKHDQAAAKADGAATYPQQDSVKGALMITAGCLCWACFVILQERQRLAVTLKSYPAELSLTALICMMGTIQGIILTIVVEKENLAIWAIHWDTKFKAALYGNKPNWFSSFDVRMQGIVCAGLGYYISGLVMRQRGPVFVTSFDPLSMVIVAILGPFMLFEQLFYGRAFGAITIVIGLYLVLWGKSKDQPSSKSDDELQAINQEKPNTNVDAKIPVRNHDHA</sequence>
<feature type="compositionally biased region" description="Polar residues" evidence="5">
    <location>
        <begin position="331"/>
        <end position="341"/>
    </location>
</feature>
<dbReference type="OMA" id="GNFGIWS"/>
<evidence type="ECO:0000256" key="5">
    <source>
        <dbReference type="SAM" id="MobiDB-lite"/>
    </source>
</evidence>
<feature type="transmembrane region" description="Helical" evidence="6">
    <location>
        <begin position="52"/>
        <end position="69"/>
    </location>
</feature>
<dbReference type="STRING" id="79200.A0A175YMT1"/>
<evidence type="ECO:0000313" key="7">
    <source>
        <dbReference type="EMBL" id="KZM84909.1"/>
    </source>
</evidence>
<reference evidence="7" key="1">
    <citation type="journal article" date="2016" name="Nat. Genet.">
        <title>A high-quality carrot genome assembly provides new insights into carotenoid accumulation and asterid genome evolution.</title>
        <authorList>
            <person name="Iorizzo M."/>
            <person name="Ellison S."/>
            <person name="Senalik D."/>
            <person name="Zeng P."/>
            <person name="Satapoomin P."/>
            <person name="Huang J."/>
            <person name="Bowman M."/>
            <person name="Iovene M."/>
            <person name="Sanseverino W."/>
            <person name="Cavagnaro P."/>
            <person name="Yildiz M."/>
            <person name="Macko-Podgorni A."/>
            <person name="Moranska E."/>
            <person name="Grzebelus E."/>
            <person name="Grzebelus D."/>
            <person name="Ashrafi H."/>
            <person name="Zheng Z."/>
            <person name="Cheng S."/>
            <person name="Spooner D."/>
            <person name="Van Deynze A."/>
            <person name="Simon P."/>
        </authorList>
    </citation>
    <scope>NUCLEOTIDE SEQUENCE [LARGE SCALE GENOMIC DNA]</scope>
    <source>
        <tissue evidence="7">Leaf</tissue>
    </source>
</reference>
<evidence type="ECO:0000256" key="6">
    <source>
        <dbReference type="SAM" id="Phobius"/>
    </source>
</evidence>
<feature type="transmembrane region" description="Helical" evidence="6">
    <location>
        <begin position="244"/>
        <end position="262"/>
    </location>
</feature>
<evidence type="ECO:0008006" key="8">
    <source>
        <dbReference type="Google" id="ProtNLM"/>
    </source>
</evidence>
<name>A0A175YMT1_DAUCS</name>
<keyword evidence="2 6" id="KW-0812">Transmembrane</keyword>
<dbReference type="EMBL" id="LNRQ01000008">
    <property type="protein sequence ID" value="KZM84909.1"/>
    <property type="molecule type" value="Genomic_DNA"/>
</dbReference>
<dbReference type="AlphaFoldDB" id="A0A175YMT1"/>
<dbReference type="Gramene" id="KZM84909">
    <property type="protein sequence ID" value="KZM84909"/>
    <property type="gene ID" value="DCAR_027669"/>
</dbReference>
<evidence type="ECO:0000256" key="4">
    <source>
        <dbReference type="ARBA" id="ARBA00023136"/>
    </source>
</evidence>
<feature type="transmembrane region" description="Helical" evidence="6">
    <location>
        <begin position="105"/>
        <end position="123"/>
    </location>
</feature>
<feature type="transmembrane region" description="Helical" evidence="6">
    <location>
        <begin position="20"/>
        <end position="40"/>
    </location>
</feature>
<dbReference type="SUPFAM" id="SSF103481">
    <property type="entry name" value="Multidrug resistance efflux transporter EmrE"/>
    <property type="match status" value="1"/>
</dbReference>
<keyword evidence="4 6" id="KW-0472">Membrane</keyword>
<feature type="transmembrane region" description="Helical" evidence="6">
    <location>
        <begin position="156"/>
        <end position="174"/>
    </location>
</feature>
<organism evidence="7">
    <name type="scientific">Daucus carota subsp. sativus</name>
    <name type="common">Carrot</name>
    <dbReference type="NCBI Taxonomy" id="79200"/>
    <lineage>
        <taxon>Eukaryota</taxon>
        <taxon>Viridiplantae</taxon>
        <taxon>Streptophyta</taxon>
        <taxon>Embryophyta</taxon>
        <taxon>Tracheophyta</taxon>
        <taxon>Spermatophyta</taxon>
        <taxon>Magnoliopsida</taxon>
        <taxon>eudicotyledons</taxon>
        <taxon>Gunneridae</taxon>
        <taxon>Pentapetalae</taxon>
        <taxon>asterids</taxon>
        <taxon>campanulids</taxon>
        <taxon>Apiales</taxon>
        <taxon>Apiaceae</taxon>
        <taxon>Apioideae</taxon>
        <taxon>Scandiceae</taxon>
        <taxon>Daucinae</taxon>
        <taxon>Daucus</taxon>
        <taxon>Daucus sect. Daucus</taxon>
    </lineage>
</organism>
<feature type="transmembrane region" description="Helical" evidence="6">
    <location>
        <begin position="186"/>
        <end position="211"/>
    </location>
</feature>
<feature type="transmembrane region" description="Helical" evidence="6">
    <location>
        <begin position="269"/>
        <end position="289"/>
    </location>
</feature>
<dbReference type="InterPro" id="IPR037185">
    <property type="entry name" value="EmrE-like"/>
</dbReference>
<proteinExistence type="predicted"/>
<feature type="region of interest" description="Disordered" evidence="5">
    <location>
        <begin position="319"/>
        <end position="353"/>
    </location>
</feature>
<dbReference type="PANTHER" id="PTHR31218">
    <property type="entry name" value="WAT1-RELATED PROTEIN"/>
    <property type="match status" value="1"/>
</dbReference>
<gene>
    <name evidence="7" type="ORF">DCAR_027669</name>
</gene>
<comment type="subcellular location">
    <subcellularLocation>
        <location evidence="1">Membrane</location>
        <topology evidence="1">Multi-pass membrane protein</topology>
    </subcellularLocation>
</comment>
<protein>
    <recommendedName>
        <fullName evidence="8">WAT1-related protein</fullName>
    </recommendedName>
</protein>
<evidence type="ECO:0000256" key="2">
    <source>
        <dbReference type="ARBA" id="ARBA00022692"/>
    </source>
</evidence>
<keyword evidence="3 6" id="KW-1133">Transmembrane helix</keyword>
<dbReference type="GO" id="GO:0016020">
    <property type="term" value="C:membrane"/>
    <property type="evidence" value="ECO:0007669"/>
    <property type="project" value="InterPro"/>
</dbReference>
<evidence type="ECO:0000256" key="3">
    <source>
        <dbReference type="ARBA" id="ARBA00022989"/>
    </source>
</evidence>
<dbReference type="InterPro" id="IPR030184">
    <property type="entry name" value="WAT1-related"/>
</dbReference>
<accession>A0A175YMT1</accession>
<dbReference type="GO" id="GO:0022857">
    <property type="term" value="F:transmembrane transporter activity"/>
    <property type="evidence" value="ECO:0007669"/>
    <property type="project" value="InterPro"/>
</dbReference>
<feature type="transmembrane region" description="Helical" evidence="6">
    <location>
        <begin position="295"/>
        <end position="314"/>
    </location>
</feature>
<evidence type="ECO:0000256" key="1">
    <source>
        <dbReference type="ARBA" id="ARBA00004141"/>
    </source>
</evidence>